<reference evidence="3" key="2">
    <citation type="submission" date="2022-03" db="EMBL/GenBank/DDBJ databases">
        <title>Draft title - Genomic analysis of global carrot germplasm unveils the trajectory of domestication and the origin of high carotenoid orange carrot.</title>
        <authorList>
            <person name="Iorizzo M."/>
            <person name="Ellison S."/>
            <person name="Senalik D."/>
            <person name="Macko-Podgorni A."/>
            <person name="Grzebelus D."/>
            <person name="Bostan H."/>
            <person name="Rolling W."/>
            <person name="Curaba J."/>
            <person name="Simon P."/>
        </authorList>
    </citation>
    <scope>NUCLEOTIDE SEQUENCE</scope>
    <source>
        <tissue evidence="3">Leaf</tissue>
    </source>
</reference>
<proteinExistence type="inferred from homology"/>
<dbReference type="InterPro" id="IPR011684">
    <property type="entry name" value="NAB"/>
</dbReference>
<evidence type="ECO:0000313" key="3">
    <source>
        <dbReference type="EMBL" id="WOG94865.1"/>
    </source>
</evidence>
<gene>
    <name evidence="3" type="ORF">DCAR_0314162</name>
</gene>
<keyword evidence="4" id="KW-1185">Reference proteome</keyword>
<evidence type="ECO:0000313" key="4">
    <source>
        <dbReference type="Proteomes" id="UP000077755"/>
    </source>
</evidence>
<dbReference type="PANTHER" id="PTHR32258:SF32">
    <property type="entry name" value="PROTEIN NETWORKED 1D"/>
    <property type="match status" value="1"/>
</dbReference>
<name>A0A166CGE6_DAUCS</name>
<organism evidence="3 4">
    <name type="scientific">Daucus carota subsp. sativus</name>
    <name type="common">Carrot</name>
    <dbReference type="NCBI Taxonomy" id="79200"/>
    <lineage>
        <taxon>Eukaryota</taxon>
        <taxon>Viridiplantae</taxon>
        <taxon>Streptophyta</taxon>
        <taxon>Embryophyta</taxon>
        <taxon>Tracheophyta</taxon>
        <taxon>Spermatophyta</taxon>
        <taxon>Magnoliopsida</taxon>
        <taxon>eudicotyledons</taxon>
        <taxon>Gunneridae</taxon>
        <taxon>Pentapetalae</taxon>
        <taxon>asterids</taxon>
        <taxon>campanulids</taxon>
        <taxon>Apiales</taxon>
        <taxon>Apiaceae</taxon>
        <taxon>Apioideae</taxon>
        <taxon>Scandiceae</taxon>
        <taxon>Daucinae</taxon>
        <taxon>Daucus</taxon>
        <taxon>Daucus sect. Daucus</taxon>
    </lineage>
</organism>
<keyword evidence="1" id="KW-0175">Coiled coil</keyword>
<protein>
    <submittedName>
        <fullName evidence="3">Uncharacterized protein</fullName>
    </submittedName>
</protein>
<accession>A0A166CGE6</accession>
<dbReference type="PANTHER" id="PTHR32258">
    <property type="entry name" value="PROTEIN NETWORKED 4A"/>
    <property type="match status" value="1"/>
</dbReference>
<sequence>MALSHTNSQKKYSWWWDSHISPKNSRWLKENLTDMDSKVKSMIKLIEEDADSFARRAEMYYKKRPELMKLVEEFYRAYRALAERYDHATGALRQAQQTMSEAFPNQIPMMLADDAPENYDSDADQRTPKMSTPARAFFNPDDLPKNSSGRPYSHAPKKNGQFAEALDSLKQLNGQFGSGENAKFTEGRARKGLNFQDNVESDQLIKSEKEILNLKEIIAKLEAEKEDGLNQYQQCLESLSKLKEDVSRAQENSRELNDKASKAETEAQHLKEALIKLEAEKEASLLQYHLCLDNISNLEDVLSRAKNDSENSEERAHKAETEFHSVKQDLARAEAEKDDVLNKYKQSLEVISDLENKILLAEESAQKQSERAEMAEGEVETLKQAILKLTAEKDAAALQYQQCLETIAGLERLVSSAHEETQWLNDEINKRGEKLKGAEERCVQSETLNQSLHSELETVLLKMSNQNQELTEKQKELGRLWTCIQEERLRFIEAETAFQTLQHLHSKAQDELRSLALELQNQTQTVREIETHNVNLQDEILKIKEANMGLNQLNQSSTISMESMQSEICSLREMNGKLGEEVELRVDQRNALQQEIYCLKQELKDLNDKQQALLNQVDAVGLTPECIETSVKELQDENSNLRGLYQKEKSEKVALIEKLEIFEKLLEKNALLENSLADMSVELEAVRGKIVVLEESCECLLQEKSALVDEKVTLMSQLQSTTDNLGKLSAASTILQNSLDDAHNELEEIKAKAMNLEDSCMLLVSQKSSLISEKDNLVSELEITHQRLKGLEEKIVELEEKKLVVEKEKLLALNVGQELKVSLEAEKHEHSCFAKMRATQLACLETQVHLLEEEKCSINKAWQKELDKALNSQMETFVLQACVQDLGEKHSSLLIECQKLSEASKMSEMLVSKLEKENVEQTVEVKSLSDQLSTSKNGMHHLLTALEIIADHKCEDKNGQDEVNVDHILRKLQDTKQSLCKSQDENQLQAVEILVLVTLFSEMRSEAAKIATEKNITDKELAIRSAQCVSVQSEARKLFEITEKLRLDVIDGCQKEKELVTQAENLSQRLLDKEMACENLQDEKTHLLVELLVLVTLFSELKSVAAKMATEKSITDQELAIRSAQCAAVQSEAHKLFEITEKLSLDVINGSQKEKELMTQIENLSQRFLDKGMAYEYLQDERMHVLDQNNILLEKVSQLEEKNDTIEEDSCMIFGEMLSLNVLSLILKNNVCERSLEMEEIQLVNTSLEKKLTIKEKMLEDLQTENLLLGETVQKSGDELQSVTCVVGQLSHEIESVKNLFHLKEIELLEAQQKITVKEDEKSGLAKIVEDLKSKEDVLQIIREDLEKHIGQLEEDKDHLSEKNRSLGEAKQNLEVELRLLHDKHETANYKEASLLSQMQERNEEIDMWETQATAFYGEFQTSAVAQAFFLEKVRELTEECTSLRDEITSKDVKMDMLDKRIGILEGQNKELEAQIAPYSQALTSLIDSISSLEKHTFLHAHLDKTINEEVKDAKLANEDPAASDQSDNKAISPDTILNMQHLQGRIKAIEDTIVEMERLAIEENSDLHAKLECALKKIDEMSSENRKYTENLKQPQSEISEENGLLPKDIMLDHISETSSYGISKRRYDGSDIQVFETWENTDQESSINLAVGKGKKSVNAPNKKEHSEAIKQDREFITSNSLVEKELRVDNFEISKRFMQPPQDGNKRKVLERLNSDVQKLTNLQITVQDLKRKVESVEKTRKGKGSTETATIKGKLEEAESSIQKLFDFNGKLMKNIEDKSSQAVQKSVTESEESGSARRKRISEQALRVSERIGRLQLEIQRIQFELLKLDDGKESKGKIKIVESKRRVLLRDYLYGGVRKIPKRKKAPFCACVEPKTKGD</sequence>
<dbReference type="OrthoDB" id="10255522at2759"/>
<dbReference type="Gramene" id="KZN03744">
    <property type="protein sequence ID" value="KZN03744"/>
    <property type="gene ID" value="DCAR_012500"/>
</dbReference>
<dbReference type="InterPro" id="IPR051861">
    <property type="entry name" value="NET_actin-binding_domain"/>
</dbReference>
<dbReference type="OMA" id="ERSNHMQ"/>
<comment type="similarity">
    <text evidence="2">Belongs to the NET family.</text>
</comment>
<dbReference type="GO" id="GO:0005886">
    <property type="term" value="C:plasma membrane"/>
    <property type="evidence" value="ECO:0007669"/>
    <property type="project" value="TreeGrafter"/>
</dbReference>
<evidence type="ECO:0000256" key="1">
    <source>
        <dbReference type="ARBA" id="ARBA00023054"/>
    </source>
</evidence>
<dbReference type="Proteomes" id="UP000077755">
    <property type="component" value="Chromosome 3"/>
</dbReference>
<dbReference type="PROSITE" id="PS51774">
    <property type="entry name" value="NAB"/>
    <property type="match status" value="1"/>
</dbReference>
<dbReference type="Pfam" id="PF07765">
    <property type="entry name" value="KIP1"/>
    <property type="match status" value="1"/>
</dbReference>
<dbReference type="EMBL" id="CP093345">
    <property type="protein sequence ID" value="WOG94865.1"/>
    <property type="molecule type" value="Genomic_DNA"/>
</dbReference>
<reference evidence="3" key="1">
    <citation type="journal article" date="2016" name="Nat. Genet.">
        <title>A high-quality carrot genome assembly provides new insights into carotenoid accumulation and asterid genome evolution.</title>
        <authorList>
            <person name="Iorizzo M."/>
            <person name="Ellison S."/>
            <person name="Senalik D."/>
            <person name="Zeng P."/>
            <person name="Satapoomin P."/>
            <person name="Huang J."/>
            <person name="Bowman M."/>
            <person name="Iovene M."/>
            <person name="Sanseverino W."/>
            <person name="Cavagnaro P."/>
            <person name="Yildiz M."/>
            <person name="Macko-Podgorni A."/>
            <person name="Moranska E."/>
            <person name="Grzebelus E."/>
            <person name="Grzebelus D."/>
            <person name="Ashrafi H."/>
            <person name="Zheng Z."/>
            <person name="Cheng S."/>
            <person name="Spooner D."/>
            <person name="Van Deynze A."/>
            <person name="Simon P."/>
        </authorList>
    </citation>
    <scope>NUCLEOTIDE SEQUENCE</scope>
    <source>
        <tissue evidence="3">Leaf</tissue>
    </source>
</reference>
<dbReference type="KEGG" id="dcr:108214121"/>
<evidence type="ECO:0000256" key="2">
    <source>
        <dbReference type="ARBA" id="ARBA00038006"/>
    </source>
</evidence>
<dbReference type="GO" id="GO:0051015">
    <property type="term" value="F:actin filament binding"/>
    <property type="evidence" value="ECO:0007669"/>
    <property type="project" value="TreeGrafter"/>
</dbReference>
<dbReference type="SUPFAM" id="SSF57997">
    <property type="entry name" value="Tropomyosin"/>
    <property type="match status" value="1"/>
</dbReference>